<gene>
    <name evidence="1" type="ORF">Fuma_01867</name>
</gene>
<proteinExistence type="predicted"/>
<accession>A0A1P8WE07</accession>
<dbReference type="EMBL" id="CP017641">
    <property type="protein sequence ID" value="APZ92257.1"/>
    <property type="molecule type" value="Genomic_DNA"/>
</dbReference>
<evidence type="ECO:0008006" key="3">
    <source>
        <dbReference type="Google" id="ProtNLM"/>
    </source>
</evidence>
<sequence length="118" mass="13672">MNDQDVMEDPTNRIVAVFANKDFADAARNDLSDYGIEERQIRILEGKSEADEVDTSAKWFADTDEEMEQFQQQLLAGNTVISVPAKDKASREEIHEILKRHQAYRVTHFGRWVTELMR</sequence>
<dbReference type="KEGG" id="fmr:Fuma_01867"/>
<evidence type="ECO:0000313" key="2">
    <source>
        <dbReference type="Proteomes" id="UP000187735"/>
    </source>
</evidence>
<keyword evidence="2" id="KW-1185">Reference proteome</keyword>
<dbReference type="Proteomes" id="UP000187735">
    <property type="component" value="Chromosome"/>
</dbReference>
<dbReference type="RefSeq" id="WP_077023903.1">
    <property type="nucleotide sequence ID" value="NZ_CP017641.1"/>
</dbReference>
<dbReference type="AlphaFoldDB" id="A0A1P8WE07"/>
<reference evidence="1 2" key="1">
    <citation type="journal article" date="2016" name="Front. Microbiol.">
        <title>Fuerstia marisgermanicae gen. nov., sp. nov., an Unusual Member of the Phylum Planctomycetes from the German Wadden Sea.</title>
        <authorList>
            <person name="Kohn T."/>
            <person name="Heuer A."/>
            <person name="Jogler M."/>
            <person name="Vollmers J."/>
            <person name="Boedeker C."/>
            <person name="Bunk B."/>
            <person name="Rast P."/>
            <person name="Borchert D."/>
            <person name="Glockner I."/>
            <person name="Freese H.M."/>
            <person name="Klenk H.P."/>
            <person name="Overmann J."/>
            <person name="Kaster A.K."/>
            <person name="Rohde M."/>
            <person name="Wiegand S."/>
            <person name="Jogler C."/>
        </authorList>
    </citation>
    <scope>NUCLEOTIDE SEQUENCE [LARGE SCALE GENOMIC DNA]</scope>
    <source>
        <strain evidence="1 2">NH11</strain>
    </source>
</reference>
<protein>
    <recommendedName>
        <fullName evidence="3">General stress protein 17M-like domain-containing protein</fullName>
    </recommendedName>
</protein>
<organism evidence="1 2">
    <name type="scientific">Fuerstiella marisgermanici</name>
    <dbReference type="NCBI Taxonomy" id="1891926"/>
    <lineage>
        <taxon>Bacteria</taxon>
        <taxon>Pseudomonadati</taxon>
        <taxon>Planctomycetota</taxon>
        <taxon>Planctomycetia</taxon>
        <taxon>Planctomycetales</taxon>
        <taxon>Planctomycetaceae</taxon>
        <taxon>Fuerstiella</taxon>
    </lineage>
</organism>
<name>A0A1P8WE07_9PLAN</name>
<evidence type="ECO:0000313" key="1">
    <source>
        <dbReference type="EMBL" id="APZ92257.1"/>
    </source>
</evidence>
<dbReference type="OrthoDB" id="286054at2"/>